<dbReference type="Pfam" id="PF00990">
    <property type="entry name" value="GGDEF"/>
    <property type="match status" value="1"/>
</dbReference>
<evidence type="ECO:0000259" key="1">
    <source>
        <dbReference type="PROSITE" id="PS50883"/>
    </source>
</evidence>
<proteinExistence type="predicted"/>
<dbReference type="CDD" id="cd01948">
    <property type="entry name" value="EAL"/>
    <property type="match status" value="1"/>
</dbReference>
<dbReference type="InterPro" id="IPR035919">
    <property type="entry name" value="EAL_sf"/>
</dbReference>
<dbReference type="AlphaFoldDB" id="A0A0G9K7S8"/>
<dbReference type="InterPro" id="IPR001633">
    <property type="entry name" value="EAL_dom"/>
</dbReference>
<dbReference type="NCBIfam" id="TIGR00254">
    <property type="entry name" value="GGDEF"/>
    <property type="match status" value="1"/>
</dbReference>
<gene>
    <name evidence="3" type="ORF">AA20_00435</name>
</gene>
<dbReference type="InterPro" id="IPR050706">
    <property type="entry name" value="Cyclic-di-GMP_PDE-like"/>
</dbReference>
<evidence type="ECO:0000313" key="4">
    <source>
        <dbReference type="Proteomes" id="UP000035514"/>
    </source>
</evidence>
<feature type="domain" description="EAL" evidence="1">
    <location>
        <begin position="402"/>
        <end position="644"/>
    </location>
</feature>
<dbReference type="PANTHER" id="PTHR33121">
    <property type="entry name" value="CYCLIC DI-GMP PHOSPHODIESTERASE PDEF"/>
    <property type="match status" value="1"/>
</dbReference>
<feature type="domain" description="GGDEF" evidence="2">
    <location>
        <begin position="262"/>
        <end position="392"/>
    </location>
</feature>
<name>A0A0G9K7S8_9BACT</name>
<dbReference type="RefSeq" id="WP_046995971.1">
    <property type="nucleotide sequence ID" value="NZ_JAIQ01000017.1"/>
</dbReference>
<dbReference type="SMART" id="SM00267">
    <property type="entry name" value="GGDEF"/>
    <property type="match status" value="1"/>
</dbReference>
<dbReference type="EMBL" id="JAIQ01000017">
    <property type="protein sequence ID" value="KLE02604.1"/>
    <property type="molecule type" value="Genomic_DNA"/>
</dbReference>
<dbReference type="SUPFAM" id="SSF55073">
    <property type="entry name" value="Nucleotide cyclase"/>
    <property type="match status" value="1"/>
</dbReference>
<sequence length="644" mass="75604">MNCDVFVINENLKFDELKKDFSNRLKDINIHIFSTFNNILDEIDSVDIIIVNFDLFEKFEKIKKFLKNSVEIIYISNNDKIKVLRNGININYIYIDNNDKLVSIIENSLSKKDLKEEIIKEDFYESFINNINCPIFVISKNNLIFSNNHFYKLLDICCIEELNKKYKSINNLFQIEKDCITNLDEITENSKVCIKDVYQNKKFFSIQKIFLSTKDINIIILTDISHVIEHRIELQKLLYIDNLTKLPNRTKLIEDLQNNLLHIKAIALFNINSFKEINDFFGHKVGDIILNDVSKLISQIIENDNKLKLYKFPGDIYCISTTDESKENFIELVKKILESIDKNVLIYEHNEIYIRMCAGISFSDKNNKLITADIALQGAKKDHKDYLVFFEKLDKLYEYENNMLWTKKLKTAFLNDKITVYFQPIIDNKTLKVDKYECLVRLIDEEGKVISPFFFLEVAKKSGQYSKLTRTVIKKSFETFENLPFEFSLNISYKDIIEADFLEFIKSMLNKYKITNRVVFEILEDESIKNYDLLINFIEEIKALGCKVAIDDFGTGYSNFEHLLKMNVNYLKIDASLIKNITKDENSRKITKTIVEFAKSLNLKTIAEFVENKEIFDMAKDLGVDYSQGYYFSAPIEKPNINEF</sequence>
<dbReference type="Pfam" id="PF00563">
    <property type="entry name" value="EAL"/>
    <property type="match status" value="1"/>
</dbReference>
<dbReference type="Gene3D" id="3.20.20.450">
    <property type="entry name" value="EAL domain"/>
    <property type="match status" value="1"/>
</dbReference>
<dbReference type="InterPro" id="IPR043128">
    <property type="entry name" value="Rev_trsase/Diguanyl_cyclase"/>
</dbReference>
<dbReference type="SUPFAM" id="SSF141868">
    <property type="entry name" value="EAL domain-like"/>
    <property type="match status" value="1"/>
</dbReference>
<dbReference type="InterPro" id="IPR029787">
    <property type="entry name" value="Nucleotide_cyclase"/>
</dbReference>
<protein>
    <submittedName>
        <fullName evidence="3">Diguanylate cyclase</fullName>
    </submittedName>
</protein>
<dbReference type="InterPro" id="IPR000160">
    <property type="entry name" value="GGDEF_dom"/>
</dbReference>
<dbReference type="Gene3D" id="3.30.70.270">
    <property type="match status" value="1"/>
</dbReference>
<evidence type="ECO:0000259" key="2">
    <source>
        <dbReference type="PROSITE" id="PS50887"/>
    </source>
</evidence>
<dbReference type="PROSITE" id="PS50887">
    <property type="entry name" value="GGDEF"/>
    <property type="match status" value="1"/>
</dbReference>
<reference evidence="3 4" key="1">
    <citation type="submission" date="2014-01" db="EMBL/GenBank/DDBJ databases">
        <title>Development of a Comparative Genomic Fingerprinting Assay for High Resolution Genotyping of Arcobacter butzleri.</title>
        <authorList>
            <person name="Webb A.L."/>
            <person name="Inglis G.D."/>
            <person name="Kruczkiewicz P."/>
            <person name="Selinger L.B."/>
            <person name="Taboada E.N."/>
        </authorList>
    </citation>
    <scope>NUCLEOTIDE SEQUENCE [LARGE SCALE GENOMIC DNA]</scope>
    <source>
        <strain evidence="3 4">L348</strain>
    </source>
</reference>
<dbReference type="PANTHER" id="PTHR33121:SF71">
    <property type="entry name" value="OXYGEN SENSOR PROTEIN DOSP"/>
    <property type="match status" value="1"/>
</dbReference>
<dbReference type="SMART" id="SM00052">
    <property type="entry name" value="EAL"/>
    <property type="match status" value="1"/>
</dbReference>
<dbReference type="PROSITE" id="PS50883">
    <property type="entry name" value="EAL"/>
    <property type="match status" value="1"/>
</dbReference>
<dbReference type="Proteomes" id="UP000035514">
    <property type="component" value="Unassembled WGS sequence"/>
</dbReference>
<dbReference type="CDD" id="cd01949">
    <property type="entry name" value="GGDEF"/>
    <property type="match status" value="1"/>
</dbReference>
<dbReference type="GO" id="GO:0071111">
    <property type="term" value="F:cyclic-guanylate-specific phosphodiesterase activity"/>
    <property type="evidence" value="ECO:0007669"/>
    <property type="project" value="InterPro"/>
</dbReference>
<organism evidence="3 4">
    <name type="scientific">Aliarcobacter butzleri L348</name>
    <dbReference type="NCBI Taxonomy" id="1447256"/>
    <lineage>
        <taxon>Bacteria</taxon>
        <taxon>Pseudomonadati</taxon>
        <taxon>Campylobacterota</taxon>
        <taxon>Epsilonproteobacteria</taxon>
        <taxon>Campylobacterales</taxon>
        <taxon>Arcobacteraceae</taxon>
        <taxon>Aliarcobacter</taxon>
    </lineage>
</organism>
<accession>A0A0G9K7S8</accession>
<dbReference type="PATRIC" id="fig|1447256.3.peg.84"/>
<evidence type="ECO:0000313" key="3">
    <source>
        <dbReference type="EMBL" id="KLE02604.1"/>
    </source>
</evidence>
<comment type="caution">
    <text evidence="3">The sequence shown here is derived from an EMBL/GenBank/DDBJ whole genome shotgun (WGS) entry which is preliminary data.</text>
</comment>